<evidence type="ECO:0000313" key="5">
    <source>
        <dbReference type="Proteomes" id="UP000002630"/>
    </source>
</evidence>
<feature type="compositionally biased region" description="Low complexity" evidence="2">
    <location>
        <begin position="528"/>
        <end position="541"/>
    </location>
</feature>
<evidence type="ECO:0000256" key="2">
    <source>
        <dbReference type="SAM" id="MobiDB-lite"/>
    </source>
</evidence>
<dbReference type="Gene3D" id="3.30.505.10">
    <property type="entry name" value="SH2 domain"/>
    <property type="match status" value="1"/>
</dbReference>
<feature type="region of interest" description="Disordered" evidence="2">
    <location>
        <begin position="517"/>
        <end position="567"/>
    </location>
</feature>
<feature type="compositionally biased region" description="Basic residues" evidence="2">
    <location>
        <begin position="542"/>
        <end position="553"/>
    </location>
</feature>
<feature type="compositionally biased region" description="Gly residues" evidence="2">
    <location>
        <begin position="423"/>
        <end position="432"/>
    </location>
</feature>
<dbReference type="InParanoid" id="D7FNX8"/>
<feature type="compositionally biased region" description="Low complexity" evidence="2">
    <location>
        <begin position="410"/>
        <end position="422"/>
    </location>
</feature>
<sequence>MIRMKLRESGRQIRFRSEVAKPSNFRELLNSGCRMLHYTGHGSNEFLAFESNDDRMCGIMEPLHVGPLKNLFQAGGVRTELVFISSCSSEASGNAFVDAGVPHVVAVKREESVTDQAAQQFAKQFYDALLSEAGRFTVKQAFDIALNTVNAHPPHARPQGDHFLLLPHGGNHDVRIFDTLPEGRFVDETREPPARPRCARPVPFYQGLEELQIGLAIGMTQPGPNSEEELVRFLFDRPTVQEGRTCQKVLLVLEDVDSLFEAGGDARDRVLKLLSNLCSKGEHLKLLVTSEQRLQRDTNERFRHGSERVAKVKPLKDRDAAQLLINKVPTRFTKKELRLSLSHRCTREDILKALEAHPVLKAAEGHPGTLLRLAPLLEDHNVNDACVLHRANQHRLEYKQETHTLRRNRAGSNTSLASSAGAAGTGMGGGGVALPSGASDMSLGNSMGGGRPMTPTQPHLLGHAMSHDTHFQQQQHNGNGNGNGVSPFFQDLSSWAGGGEMHHPLLNGAGMAGGSSIHSSGIGGSGHGIHSAAAPAAARASSHPHHHQRRHSSHPQSPTHPRQHHPQRRMTVMNQLMAQVELEEPDPPQMTPEEKRAWDTARTAGLMDRGCRLVWVKATTNALLNGWTYDGGGGSDNGGFGWPAEGAGAGGVTNYDCVPWDYLRRGLMQHLCGKLTIPSSHDEVVDEGPYGWRGDASSVGVGVGNGYGAVNTPQVRWMNEEELAFVRGVLKAKQEKVRLKQEKLRQQRASRGYAGTELVSIGSSGAADAASGRGGGGGGNGNGDVDVISLDAFVEFSLWWAPLMPTLSLLRNDWASTNPTRVHGFISRIAAERQLLERERGTFLLRFSESQPGELVVSFTEHVTQAAPRASSMLTSAPRSRPRSQSMCVKHCLVEVRRGGWCYIEVEQGSKVPYPSLHDLVLACSSMQVLYPDVRKEDAFDEPSGGGPWGGGGGGGGDAALSDTMSLYPQPPDVARLSGPVGVVTLEEWGSRPIDMVLVDDDLDADLTLAGAV</sequence>
<dbReference type="eggNOG" id="ENOG502QV6X">
    <property type="taxonomic scope" value="Eukaryota"/>
</dbReference>
<dbReference type="PROSITE" id="PS50001">
    <property type="entry name" value="SH2"/>
    <property type="match status" value="1"/>
</dbReference>
<dbReference type="OrthoDB" id="19300at2759"/>
<dbReference type="Pfam" id="PF00017">
    <property type="entry name" value="SH2"/>
    <property type="match status" value="1"/>
</dbReference>
<dbReference type="STRING" id="2880.D7FNX8"/>
<accession>D7FNX8</accession>
<dbReference type="Pfam" id="PF12770">
    <property type="entry name" value="CHAT"/>
    <property type="match status" value="1"/>
</dbReference>
<feature type="region of interest" description="Disordered" evidence="2">
    <location>
        <begin position="404"/>
        <end position="491"/>
    </location>
</feature>
<dbReference type="AlphaFoldDB" id="D7FNX8"/>
<protein>
    <submittedName>
        <fullName evidence="4">SH2 domain containing protein</fullName>
    </submittedName>
</protein>
<dbReference type="EMBL" id="FN649729">
    <property type="protein sequence ID" value="CBJ30247.1"/>
    <property type="molecule type" value="Genomic_DNA"/>
</dbReference>
<dbReference type="CDD" id="cd00173">
    <property type="entry name" value="SH2"/>
    <property type="match status" value="1"/>
</dbReference>
<reference evidence="4 5" key="1">
    <citation type="journal article" date="2010" name="Nature">
        <title>The Ectocarpus genome and the independent evolution of multicellularity in brown algae.</title>
        <authorList>
            <person name="Cock J.M."/>
            <person name="Sterck L."/>
            <person name="Rouze P."/>
            <person name="Scornet D."/>
            <person name="Allen A.E."/>
            <person name="Amoutzias G."/>
            <person name="Anthouard V."/>
            <person name="Artiguenave F."/>
            <person name="Aury J.M."/>
            <person name="Badger J.H."/>
            <person name="Beszteri B."/>
            <person name="Billiau K."/>
            <person name="Bonnet E."/>
            <person name="Bothwell J.H."/>
            <person name="Bowler C."/>
            <person name="Boyen C."/>
            <person name="Brownlee C."/>
            <person name="Carrano C.J."/>
            <person name="Charrier B."/>
            <person name="Cho G.Y."/>
            <person name="Coelho S.M."/>
            <person name="Collen J."/>
            <person name="Corre E."/>
            <person name="Da Silva C."/>
            <person name="Delage L."/>
            <person name="Delaroque N."/>
            <person name="Dittami S.M."/>
            <person name="Doulbeau S."/>
            <person name="Elias M."/>
            <person name="Farnham G."/>
            <person name="Gachon C.M."/>
            <person name="Gschloessl B."/>
            <person name="Heesch S."/>
            <person name="Jabbari K."/>
            <person name="Jubin C."/>
            <person name="Kawai H."/>
            <person name="Kimura K."/>
            <person name="Kloareg B."/>
            <person name="Kupper F.C."/>
            <person name="Lang D."/>
            <person name="Le Bail A."/>
            <person name="Leblanc C."/>
            <person name="Lerouge P."/>
            <person name="Lohr M."/>
            <person name="Lopez P.J."/>
            <person name="Martens C."/>
            <person name="Maumus F."/>
            <person name="Michel G."/>
            <person name="Miranda-Saavedra D."/>
            <person name="Morales J."/>
            <person name="Moreau H."/>
            <person name="Motomura T."/>
            <person name="Nagasato C."/>
            <person name="Napoli C.A."/>
            <person name="Nelson D.R."/>
            <person name="Nyvall-Collen P."/>
            <person name="Peters A.F."/>
            <person name="Pommier C."/>
            <person name="Potin P."/>
            <person name="Poulain J."/>
            <person name="Quesneville H."/>
            <person name="Read B."/>
            <person name="Rensing S.A."/>
            <person name="Ritter A."/>
            <person name="Rousvoal S."/>
            <person name="Samanta M."/>
            <person name="Samson G."/>
            <person name="Schroeder D.C."/>
            <person name="Segurens B."/>
            <person name="Strittmatter M."/>
            <person name="Tonon T."/>
            <person name="Tregear J.W."/>
            <person name="Valentin K."/>
            <person name="von Dassow P."/>
            <person name="Yamagishi T."/>
            <person name="Van de Peer Y."/>
            <person name="Wincker P."/>
        </authorList>
    </citation>
    <scope>NUCLEOTIDE SEQUENCE [LARGE SCALE GENOMIC DNA]</scope>
    <source>
        <strain evidence="5">Ec32 / CCAP1310/4</strain>
    </source>
</reference>
<dbReference type="Proteomes" id="UP000002630">
    <property type="component" value="Linkage Group LG04"/>
</dbReference>
<dbReference type="InterPro" id="IPR000980">
    <property type="entry name" value="SH2"/>
</dbReference>
<dbReference type="InterPro" id="IPR036860">
    <property type="entry name" value="SH2_dom_sf"/>
</dbReference>
<evidence type="ECO:0000256" key="1">
    <source>
        <dbReference type="PROSITE-ProRule" id="PRU00191"/>
    </source>
</evidence>
<keyword evidence="1" id="KW-0727">SH2 domain</keyword>
<gene>
    <name evidence="4" type="ORF">Esi_0183_0030</name>
</gene>
<keyword evidence="5" id="KW-1185">Reference proteome</keyword>
<evidence type="ECO:0000313" key="4">
    <source>
        <dbReference type="EMBL" id="CBJ30247.1"/>
    </source>
</evidence>
<dbReference type="InterPro" id="IPR024983">
    <property type="entry name" value="CHAT_dom"/>
</dbReference>
<feature type="domain" description="SH2" evidence="3">
    <location>
        <begin position="821"/>
        <end position="921"/>
    </location>
</feature>
<dbReference type="SUPFAM" id="SSF55550">
    <property type="entry name" value="SH2 domain"/>
    <property type="match status" value="1"/>
</dbReference>
<evidence type="ECO:0000259" key="3">
    <source>
        <dbReference type="PROSITE" id="PS50001"/>
    </source>
</evidence>
<name>D7FNX8_ECTSI</name>
<dbReference type="EMBL" id="FN648312">
    <property type="protein sequence ID" value="CBJ30247.1"/>
    <property type="molecule type" value="Genomic_DNA"/>
</dbReference>
<organism evidence="4 5">
    <name type="scientific">Ectocarpus siliculosus</name>
    <name type="common">Brown alga</name>
    <name type="synonym">Conferva siliculosa</name>
    <dbReference type="NCBI Taxonomy" id="2880"/>
    <lineage>
        <taxon>Eukaryota</taxon>
        <taxon>Sar</taxon>
        <taxon>Stramenopiles</taxon>
        <taxon>Ochrophyta</taxon>
        <taxon>PX clade</taxon>
        <taxon>Phaeophyceae</taxon>
        <taxon>Ectocarpales</taxon>
        <taxon>Ectocarpaceae</taxon>
        <taxon>Ectocarpus</taxon>
    </lineage>
</organism>
<dbReference type="SMART" id="SM00252">
    <property type="entry name" value="SH2"/>
    <property type="match status" value="1"/>
</dbReference>
<proteinExistence type="predicted"/>